<feature type="chain" id="PRO_5021290138" description="SCP domain-containing protein" evidence="1">
    <location>
        <begin position="21"/>
        <end position="381"/>
    </location>
</feature>
<name>A0A507D7I6_9FUNG</name>
<gene>
    <name evidence="3" type="ORF">SeMB42_g03320</name>
</gene>
<dbReference type="Proteomes" id="UP000317494">
    <property type="component" value="Unassembled WGS sequence"/>
</dbReference>
<evidence type="ECO:0000313" key="4">
    <source>
        <dbReference type="Proteomes" id="UP000317494"/>
    </source>
</evidence>
<dbReference type="AlphaFoldDB" id="A0A507D7I6"/>
<dbReference type="SUPFAM" id="SSF55797">
    <property type="entry name" value="PR-1-like"/>
    <property type="match status" value="1"/>
</dbReference>
<sequence length="381" mass="41314">MRVALLLPLLCLAMQEGTLGAVTHYSGRRAGPDGRLQRRQALPKCESAIAPPAASGGFTFEKLGTEYKTWQNLARTDPQGFIKSVAAGGKIPLSGEALAFMQKQAPLGALVLKDGLQQCALAIVLDEGPAGLFGHTDSKGRDITARMGRFARILLLPSLVYICTALPSLVQSHPVVAPATDAFAQRGSQLRPRHEPHLHKRQNAPLLEYSYYNKPGEATYELLGTRYKRWQNLARTNPQGFMQYVSMYATIQFTSEALAFMLKLQPLRELVLTDGLQQSALALVMDEGSTGTFGHDDSKGRSANKRIASYAPTASIYGENLIAGPYTALDGLVALINDEGIDDRGHRLNIFHEHFDSVGIACGPHAVYTVICAFEFAADSG</sequence>
<proteinExistence type="predicted"/>
<dbReference type="InterPro" id="IPR035940">
    <property type="entry name" value="CAP_sf"/>
</dbReference>
<organism evidence="3 4">
    <name type="scientific">Synchytrium endobioticum</name>
    <dbReference type="NCBI Taxonomy" id="286115"/>
    <lineage>
        <taxon>Eukaryota</taxon>
        <taxon>Fungi</taxon>
        <taxon>Fungi incertae sedis</taxon>
        <taxon>Chytridiomycota</taxon>
        <taxon>Chytridiomycota incertae sedis</taxon>
        <taxon>Chytridiomycetes</taxon>
        <taxon>Synchytriales</taxon>
        <taxon>Synchytriaceae</taxon>
        <taxon>Synchytrium</taxon>
    </lineage>
</organism>
<dbReference type="PANTHER" id="PTHR31157:SF1">
    <property type="entry name" value="SCP DOMAIN-CONTAINING PROTEIN"/>
    <property type="match status" value="1"/>
</dbReference>
<keyword evidence="1" id="KW-0732">Signal</keyword>
<dbReference type="VEuPathDB" id="FungiDB:SeMB42_g03320"/>
<reference evidence="3 4" key="1">
    <citation type="journal article" date="2019" name="Sci. Rep.">
        <title>Comparative genomics of chytrid fungi reveal insights into the obligate biotrophic and pathogenic lifestyle of Synchytrium endobioticum.</title>
        <authorList>
            <person name="van de Vossenberg B.T.L.H."/>
            <person name="Warris S."/>
            <person name="Nguyen H.D.T."/>
            <person name="van Gent-Pelzer M.P.E."/>
            <person name="Joly D.L."/>
            <person name="van de Geest H.C."/>
            <person name="Bonants P.J.M."/>
            <person name="Smith D.S."/>
            <person name="Levesque C.A."/>
            <person name="van der Lee T.A.J."/>
        </authorList>
    </citation>
    <scope>NUCLEOTIDE SEQUENCE [LARGE SCALE GENOMIC DNA]</scope>
    <source>
        <strain evidence="3 4">MB42</strain>
    </source>
</reference>
<comment type="caution">
    <text evidence="3">The sequence shown here is derived from an EMBL/GenBank/DDBJ whole genome shotgun (WGS) entry which is preliminary data.</text>
</comment>
<protein>
    <recommendedName>
        <fullName evidence="2">SCP domain-containing protein</fullName>
    </recommendedName>
</protein>
<keyword evidence="4" id="KW-1185">Reference proteome</keyword>
<dbReference type="Pfam" id="PF00188">
    <property type="entry name" value="CAP"/>
    <property type="match status" value="1"/>
</dbReference>
<evidence type="ECO:0000256" key="1">
    <source>
        <dbReference type="SAM" id="SignalP"/>
    </source>
</evidence>
<dbReference type="EMBL" id="QEAN01000116">
    <property type="protein sequence ID" value="TPX47434.1"/>
    <property type="molecule type" value="Genomic_DNA"/>
</dbReference>
<feature type="domain" description="SCP" evidence="2">
    <location>
        <begin position="265"/>
        <end position="367"/>
    </location>
</feature>
<accession>A0A507D7I6</accession>
<dbReference type="InterPro" id="IPR014044">
    <property type="entry name" value="CAP_dom"/>
</dbReference>
<feature type="signal peptide" evidence="1">
    <location>
        <begin position="1"/>
        <end position="20"/>
    </location>
</feature>
<evidence type="ECO:0000313" key="3">
    <source>
        <dbReference type="EMBL" id="TPX47434.1"/>
    </source>
</evidence>
<dbReference type="Gene3D" id="3.40.33.10">
    <property type="entry name" value="CAP"/>
    <property type="match status" value="1"/>
</dbReference>
<evidence type="ECO:0000259" key="2">
    <source>
        <dbReference type="Pfam" id="PF00188"/>
    </source>
</evidence>
<dbReference type="PANTHER" id="PTHR31157">
    <property type="entry name" value="SCP DOMAIN-CONTAINING PROTEIN"/>
    <property type="match status" value="1"/>
</dbReference>
<dbReference type="CDD" id="cd05379">
    <property type="entry name" value="CAP_bacterial"/>
    <property type="match status" value="1"/>
</dbReference>